<dbReference type="EMBL" id="CM056811">
    <property type="protein sequence ID" value="KAJ8636545.1"/>
    <property type="molecule type" value="Genomic_DNA"/>
</dbReference>
<protein>
    <submittedName>
        <fullName evidence="1">Uncharacterized protein</fullName>
    </submittedName>
</protein>
<evidence type="ECO:0000313" key="2">
    <source>
        <dbReference type="Proteomes" id="UP001234297"/>
    </source>
</evidence>
<sequence>MQLGFFNMVLGGVMHSKENHQCPMVVAVAFVLAFSSSPDSSNRLLSNNQGSNEVGLPLPTLDLLEDGHRSIDELMALYNSGLNKATDAQKGAQIVGDAMGTYQISDKVATEAVAMETDLFEVDEFRARGRVNNLEFLLNMRCQGRRWT</sequence>
<reference evidence="1 2" key="1">
    <citation type="journal article" date="2022" name="Hortic Res">
        <title>A haplotype resolved chromosomal level avocado genome allows analysis of novel avocado genes.</title>
        <authorList>
            <person name="Nath O."/>
            <person name="Fletcher S.J."/>
            <person name="Hayward A."/>
            <person name="Shaw L.M."/>
            <person name="Masouleh A.K."/>
            <person name="Furtado A."/>
            <person name="Henry R.J."/>
            <person name="Mitter N."/>
        </authorList>
    </citation>
    <scope>NUCLEOTIDE SEQUENCE [LARGE SCALE GENOMIC DNA]</scope>
    <source>
        <strain evidence="2">cv. Hass</strain>
    </source>
</reference>
<proteinExistence type="predicted"/>
<accession>A0ACC2LT71</accession>
<keyword evidence="2" id="KW-1185">Reference proteome</keyword>
<dbReference type="Proteomes" id="UP001234297">
    <property type="component" value="Chromosome 3"/>
</dbReference>
<name>A0ACC2LT71_PERAE</name>
<evidence type="ECO:0000313" key="1">
    <source>
        <dbReference type="EMBL" id="KAJ8636545.1"/>
    </source>
</evidence>
<organism evidence="1 2">
    <name type="scientific">Persea americana</name>
    <name type="common">Avocado</name>
    <dbReference type="NCBI Taxonomy" id="3435"/>
    <lineage>
        <taxon>Eukaryota</taxon>
        <taxon>Viridiplantae</taxon>
        <taxon>Streptophyta</taxon>
        <taxon>Embryophyta</taxon>
        <taxon>Tracheophyta</taxon>
        <taxon>Spermatophyta</taxon>
        <taxon>Magnoliopsida</taxon>
        <taxon>Magnoliidae</taxon>
        <taxon>Laurales</taxon>
        <taxon>Lauraceae</taxon>
        <taxon>Persea</taxon>
    </lineage>
</organism>
<gene>
    <name evidence="1" type="ORF">MRB53_010812</name>
</gene>
<comment type="caution">
    <text evidence="1">The sequence shown here is derived from an EMBL/GenBank/DDBJ whole genome shotgun (WGS) entry which is preliminary data.</text>
</comment>